<gene>
    <name evidence="2" type="ORF">V1286_001424</name>
</gene>
<reference evidence="2 3" key="1">
    <citation type="submission" date="2024-02" db="EMBL/GenBank/DDBJ databases">
        <title>Adaptive strategies in a cosmopolitan and abundant soil bacterium.</title>
        <authorList>
            <person name="Carini P."/>
        </authorList>
    </citation>
    <scope>NUCLEOTIDE SEQUENCE [LARGE SCALE GENOMIC DNA]</scope>
    <source>
        <strain evidence="2 3">AZCC 1608</strain>
    </source>
</reference>
<comment type="caution">
    <text evidence="2">The sequence shown here is derived from an EMBL/GenBank/DDBJ whole genome shotgun (WGS) entry which is preliminary data.</text>
</comment>
<proteinExistence type="predicted"/>
<organism evidence="2 3">
    <name type="scientific">Bradyrhizobium algeriense</name>
    <dbReference type="NCBI Taxonomy" id="634784"/>
    <lineage>
        <taxon>Bacteria</taxon>
        <taxon>Pseudomonadati</taxon>
        <taxon>Pseudomonadota</taxon>
        <taxon>Alphaproteobacteria</taxon>
        <taxon>Hyphomicrobiales</taxon>
        <taxon>Nitrobacteraceae</taxon>
        <taxon>Bradyrhizobium</taxon>
    </lineage>
</organism>
<dbReference type="InterPro" id="IPR036444">
    <property type="entry name" value="PLipase_A2_dom_sf"/>
</dbReference>
<dbReference type="SUPFAM" id="SSF48619">
    <property type="entry name" value="Phospholipase A2, PLA2"/>
    <property type="match status" value="1"/>
</dbReference>
<evidence type="ECO:0000313" key="3">
    <source>
        <dbReference type="Proteomes" id="UP001364224"/>
    </source>
</evidence>
<accession>A0ABU8B5Z5</accession>
<keyword evidence="3" id="KW-1185">Reference proteome</keyword>
<feature type="chain" id="PRO_5045137434" description="Phospholipase A2 domain-containing protein" evidence="1">
    <location>
        <begin position="25"/>
        <end position="166"/>
    </location>
</feature>
<protein>
    <recommendedName>
        <fullName evidence="4">Phospholipase A2 domain-containing protein</fullName>
    </recommendedName>
</protein>
<dbReference type="EMBL" id="JAZHRV010000001">
    <property type="protein sequence ID" value="MEH2553895.1"/>
    <property type="molecule type" value="Genomic_DNA"/>
</dbReference>
<feature type="signal peptide" evidence="1">
    <location>
        <begin position="1"/>
        <end position="24"/>
    </location>
</feature>
<dbReference type="RefSeq" id="WP_334478466.1">
    <property type="nucleotide sequence ID" value="NZ_JAZHRV010000001.1"/>
</dbReference>
<evidence type="ECO:0000313" key="2">
    <source>
        <dbReference type="EMBL" id="MEH2553895.1"/>
    </source>
</evidence>
<dbReference type="Gene3D" id="1.20.90.10">
    <property type="entry name" value="Phospholipase A2 domain"/>
    <property type="match status" value="1"/>
</dbReference>
<keyword evidence="1" id="KW-0732">Signal</keyword>
<evidence type="ECO:0008006" key="4">
    <source>
        <dbReference type="Google" id="ProtNLM"/>
    </source>
</evidence>
<name>A0ABU8B5Z5_9BRAD</name>
<dbReference type="Proteomes" id="UP001364224">
    <property type="component" value="Unassembled WGS sequence"/>
</dbReference>
<evidence type="ECO:0000256" key="1">
    <source>
        <dbReference type="SAM" id="SignalP"/>
    </source>
</evidence>
<sequence length="166" mass="17925">MYLRLERSCVVVVLCACVVLTAMAEARSGEFHGKQSIAGDGRHIDYGGLLFHGNYCGPGSRPGTRPVDAVDAACMRHDACGRFNALPSCACNARLQYEAAAIARNPAQRPDIQFLASITAAGAGLLLCQPSSQVSRDLTGFPAIDSYRLNGSQEWKRGLRHHHLTR</sequence>